<dbReference type="SUPFAM" id="SSF54523">
    <property type="entry name" value="Pili subunits"/>
    <property type="match status" value="1"/>
</dbReference>
<keyword evidence="3" id="KW-1185">Reference proteome</keyword>
<dbReference type="OrthoDB" id="5873580at2"/>
<dbReference type="NCBIfam" id="TIGR02532">
    <property type="entry name" value="IV_pilin_GFxxxE"/>
    <property type="match status" value="1"/>
</dbReference>
<keyword evidence="1" id="KW-0812">Transmembrane</keyword>
<feature type="transmembrane region" description="Helical" evidence="1">
    <location>
        <begin position="6"/>
        <end position="26"/>
    </location>
</feature>
<keyword evidence="1" id="KW-0472">Membrane</keyword>
<dbReference type="InterPro" id="IPR045584">
    <property type="entry name" value="Pilin-like"/>
</dbReference>
<dbReference type="InterPro" id="IPR012902">
    <property type="entry name" value="N_methyl_site"/>
</dbReference>
<protein>
    <submittedName>
        <fullName evidence="2">Agglutinin biogenesis protein MshC</fullName>
    </submittedName>
</protein>
<dbReference type="Proteomes" id="UP000030341">
    <property type="component" value="Chromosome 1"/>
</dbReference>
<sequence length="155" mass="17168">MKQQGFSLVELIITLVILGTLAVTVVPKFFTNETFDSYEFRDRTLTILRTMQLRAMQNTSNTMSHKVCISASQIAPAQTNNCTSLALNFAYLVLNIPTNSTATRVRAMDSNNAAFSEIEFDDFGRPNLNCITNCKIDFGDADICISEQGGIYACE</sequence>
<accession>A0A0A7ED66</accession>
<keyword evidence="1" id="KW-1133">Transmembrane helix</keyword>
<dbReference type="RefSeq" id="WP_038639367.1">
    <property type="nucleotide sequence ID" value="NZ_CP009888.1"/>
</dbReference>
<name>A0A0A7ED66_9GAMM</name>
<proteinExistence type="predicted"/>
<dbReference type="eggNOG" id="COG4968">
    <property type="taxonomic scope" value="Bacteria"/>
</dbReference>
<dbReference type="AlphaFoldDB" id="A0A0A7ED66"/>
<evidence type="ECO:0000313" key="3">
    <source>
        <dbReference type="Proteomes" id="UP000030341"/>
    </source>
</evidence>
<reference evidence="2 3" key="1">
    <citation type="submission" date="2014-11" db="EMBL/GenBank/DDBJ databases">
        <title>Complete Genome Sequence of Pseudoalteromonas sp. Strain OCN003 Isolated from Kaneohe Bay, Oahu, Hawaii.</title>
        <authorList>
            <person name="Beurmann S."/>
            <person name="Videau P."/>
            <person name="Ushijima B."/>
            <person name="Smith A.M."/>
            <person name="Aeby G.S."/>
            <person name="Callahan S.M."/>
            <person name="Belcaid M."/>
        </authorList>
    </citation>
    <scope>NUCLEOTIDE SEQUENCE [LARGE SCALE GENOMIC DNA]</scope>
    <source>
        <strain evidence="2 3">OCN003</strain>
    </source>
</reference>
<evidence type="ECO:0000313" key="2">
    <source>
        <dbReference type="EMBL" id="AIY64529.1"/>
    </source>
</evidence>
<dbReference type="Gene3D" id="3.30.700.10">
    <property type="entry name" value="Glycoprotein, Type 4 Pilin"/>
    <property type="match status" value="1"/>
</dbReference>
<evidence type="ECO:0000256" key="1">
    <source>
        <dbReference type="SAM" id="Phobius"/>
    </source>
</evidence>
<dbReference type="HOGENOM" id="CLU_125322_0_0_6"/>
<dbReference type="Pfam" id="PF07963">
    <property type="entry name" value="N_methyl"/>
    <property type="match status" value="1"/>
</dbReference>
<dbReference type="KEGG" id="pseo:OM33_04740"/>
<dbReference type="PROSITE" id="PS00409">
    <property type="entry name" value="PROKAR_NTER_METHYL"/>
    <property type="match status" value="1"/>
</dbReference>
<dbReference type="EMBL" id="CP009888">
    <property type="protein sequence ID" value="AIY64529.1"/>
    <property type="molecule type" value="Genomic_DNA"/>
</dbReference>
<gene>
    <name evidence="2" type="ORF">OM33_04740</name>
</gene>
<organism evidence="2 3">
    <name type="scientific">Pseudoalteromonas piratica</name>
    <dbReference type="NCBI Taxonomy" id="1348114"/>
    <lineage>
        <taxon>Bacteria</taxon>
        <taxon>Pseudomonadati</taxon>
        <taxon>Pseudomonadota</taxon>
        <taxon>Gammaproteobacteria</taxon>
        <taxon>Alteromonadales</taxon>
        <taxon>Pseudoalteromonadaceae</taxon>
        <taxon>Pseudoalteromonas</taxon>
    </lineage>
</organism>
<dbReference type="STRING" id="1348114.OM33_04740"/>